<gene>
    <name evidence="1" type="ORF">MUB52_00655</name>
</gene>
<comment type="caution">
    <text evidence="1">The sequence shown here is derived from an EMBL/GenBank/DDBJ whole genome shotgun (WGS) entry which is preliminary data.</text>
</comment>
<sequence>MRHASVPISFQTLQVVADLQSAAAIGFTGMAERMKPAQKQILRRVIFDQKCLLSSADADAIHADLLLVAALPDKGREAFLSATALLLADRIQGGAGADDLFWNWEAFREHYRDGPSPVRAAVMNGFRWAHTTRRVNLDKVPQGRDLQTYDQDDLLRVLKVVARGMPEEIRDLACQAAPRDTRLVHRRALDNCLSGSCILSEYGGWFPSEVVELVSLDPEHAAFPYCTAILLLDAIVTRDGKGRMSFRWEEHAPRYLRMTSKARGAIVAGVRHLYEMSADWGPYAGWAPDRLVEKAVVVPFAKP</sequence>
<keyword evidence="2" id="KW-1185">Reference proteome</keyword>
<reference evidence="1 2" key="1">
    <citation type="submission" date="2022-04" db="EMBL/GenBank/DDBJ databases">
        <title>Roseobacter sp. WL0113 is a bacterium isolated from neritic sediment.</title>
        <authorList>
            <person name="Wang L."/>
            <person name="He W."/>
            <person name="Zhang D.-F."/>
        </authorList>
    </citation>
    <scope>NUCLEOTIDE SEQUENCE [LARGE SCALE GENOMIC DNA]</scope>
    <source>
        <strain evidence="1 2">WL0113</strain>
    </source>
</reference>
<dbReference type="Proteomes" id="UP001208690">
    <property type="component" value="Unassembled WGS sequence"/>
</dbReference>
<protein>
    <submittedName>
        <fullName evidence="1">Uncharacterized protein</fullName>
    </submittedName>
</protein>
<dbReference type="RefSeq" id="WP_263842253.1">
    <property type="nucleotide sequence ID" value="NZ_JALIEB010000001.1"/>
</dbReference>
<accession>A0ABT3B9Q6</accession>
<evidence type="ECO:0000313" key="1">
    <source>
        <dbReference type="EMBL" id="MCV3269924.1"/>
    </source>
</evidence>
<name>A0ABT3B9Q6_9RHOB</name>
<dbReference type="EMBL" id="JALIEB010000001">
    <property type="protein sequence ID" value="MCV3269924.1"/>
    <property type="molecule type" value="Genomic_DNA"/>
</dbReference>
<organism evidence="1 2">
    <name type="scientific">Roseobacter sinensis</name>
    <dbReference type="NCBI Taxonomy" id="2931391"/>
    <lineage>
        <taxon>Bacteria</taxon>
        <taxon>Pseudomonadati</taxon>
        <taxon>Pseudomonadota</taxon>
        <taxon>Alphaproteobacteria</taxon>
        <taxon>Rhodobacterales</taxon>
        <taxon>Roseobacteraceae</taxon>
        <taxon>Roseobacter</taxon>
    </lineage>
</organism>
<proteinExistence type="predicted"/>
<evidence type="ECO:0000313" key="2">
    <source>
        <dbReference type="Proteomes" id="UP001208690"/>
    </source>
</evidence>